<dbReference type="PIRSF" id="PIRSF006157">
    <property type="entry name" value="Doxgns_DODA"/>
    <property type="match status" value="1"/>
</dbReference>
<dbReference type="AlphaFoldDB" id="A0A9X3YKE7"/>
<keyword evidence="4" id="KW-0862">Zinc</keyword>
<comment type="cofactor">
    <cofactor evidence="1">
        <name>Zn(2+)</name>
        <dbReference type="ChEBI" id="CHEBI:29105"/>
    </cofactor>
</comment>
<dbReference type="Proteomes" id="UP001139971">
    <property type="component" value="Unassembled WGS sequence"/>
</dbReference>
<name>A0A9X3YKE7_9GAMM</name>
<dbReference type="CDD" id="cd07363">
    <property type="entry name" value="45_DOPA_Dioxygenase"/>
    <property type="match status" value="1"/>
</dbReference>
<dbReference type="EMBL" id="JAOVZO020000009">
    <property type="protein sequence ID" value="MDC8012428.1"/>
    <property type="molecule type" value="Genomic_DNA"/>
</dbReference>
<accession>A0A9X3YKE7</accession>
<keyword evidence="7" id="KW-0223">Dioxygenase</keyword>
<evidence type="ECO:0000256" key="4">
    <source>
        <dbReference type="ARBA" id="ARBA00022833"/>
    </source>
</evidence>
<evidence type="ECO:0000256" key="1">
    <source>
        <dbReference type="ARBA" id="ARBA00001947"/>
    </source>
</evidence>
<dbReference type="InterPro" id="IPR004183">
    <property type="entry name" value="Xdiol_dOase_suB"/>
</dbReference>
<dbReference type="SUPFAM" id="SSF53213">
    <property type="entry name" value="LigB-like"/>
    <property type="match status" value="1"/>
</dbReference>
<organism evidence="7 8">
    <name type="scientific">Tahibacter soli</name>
    <dbReference type="NCBI Taxonomy" id="2983605"/>
    <lineage>
        <taxon>Bacteria</taxon>
        <taxon>Pseudomonadati</taxon>
        <taxon>Pseudomonadota</taxon>
        <taxon>Gammaproteobacteria</taxon>
        <taxon>Lysobacterales</taxon>
        <taxon>Rhodanobacteraceae</taxon>
        <taxon>Tahibacter</taxon>
    </lineage>
</organism>
<sequence length="276" mass="29730">MSTLPTVFVPHGAGPCFFMDWQPAGTWDRMGGFLRGLVDVVSTRPRALVVVSAHWEESAFTVNAQAAPDLLYDYGGFPEHTYRLAWPAPGAPDLAARIRALLADAGIASREEHRRGLDHGVFIPLKLAFPDADVPVVQLSLRTGLDPAAHLALGRALAPLRDEGVLIVGSGMTFHNMRRFKMSGAGIDADSQRFDAWLAETIALPRAEREARLVDWSRAPGGRESHPREEHLLPLHVVAGAAGDDAGARVLDDVVLGSAQSAFLFGARAHSNVKKA</sequence>
<gene>
    <name evidence="7" type="ORF">OD750_007700</name>
</gene>
<reference evidence="7" key="1">
    <citation type="submission" date="2023-02" db="EMBL/GenBank/DDBJ databases">
        <title>Tahibacter soli sp. nov. isolated from soil.</title>
        <authorList>
            <person name="Baek J.H."/>
            <person name="Lee J.K."/>
            <person name="Choi D.G."/>
            <person name="Jeon C.O."/>
        </authorList>
    </citation>
    <scope>NUCLEOTIDE SEQUENCE</scope>
    <source>
        <strain evidence="7">BL</strain>
    </source>
</reference>
<protein>
    <submittedName>
        <fullName evidence="7">Class III extradiol ring-cleavage dioxygenase</fullName>
    </submittedName>
</protein>
<dbReference type="GO" id="GO:0008270">
    <property type="term" value="F:zinc ion binding"/>
    <property type="evidence" value="ECO:0007669"/>
    <property type="project" value="InterPro"/>
</dbReference>
<dbReference type="InterPro" id="IPR014436">
    <property type="entry name" value="Extradiol_dOase_DODA"/>
</dbReference>
<comment type="caution">
    <text evidence="7">The sequence shown here is derived from an EMBL/GenBank/DDBJ whole genome shotgun (WGS) entry which is preliminary data.</text>
</comment>
<feature type="domain" description="Extradiol ring-cleavage dioxygenase class III enzyme subunit B" evidence="6">
    <location>
        <begin position="33"/>
        <end position="250"/>
    </location>
</feature>
<keyword evidence="8" id="KW-1185">Reference proteome</keyword>
<evidence type="ECO:0000259" key="6">
    <source>
        <dbReference type="Pfam" id="PF02900"/>
    </source>
</evidence>
<evidence type="ECO:0000256" key="2">
    <source>
        <dbReference type="ARBA" id="ARBA00007581"/>
    </source>
</evidence>
<dbReference type="GO" id="GO:0008198">
    <property type="term" value="F:ferrous iron binding"/>
    <property type="evidence" value="ECO:0007669"/>
    <property type="project" value="InterPro"/>
</dbReference>
<dbReference type="GO" id="GO:0016702">
    <property type="term" value="F:oxidoreductase activity, acting on single donors with incorporation of molecular oxygen, incorporation of two atoms of oxygen"/>
    <property type="evidence" value="ECO:0007669"/>
    <property type="project" value="UniProtKB-ARBA"/>
</dbReference>
<dbReference type="RefSeq" id="WP_263542089.1">
    <property type="nucleotide sequence ID" value="NZ_JAOVZO020000009.1"/>
</dbReference>
<evidence type="ECO:0000256" key="3">
    <source>
        <dbReference type="ARBA" id="ARBA00022723"/>
    </source>
</evidence>
<dbReference type="Gene3D" id="3.40.830.10">
    <property type="entry name" value="LigB-like"/>
    <property type="match status" value="1"/>
</dbReference>
<dbReference type="Pfam" id="PF02900">
    <property type="entry name" value="LigB"/>
    <property type="match status" value="1"/>
</dbReference>
<keyword evidence="5" id="KW-0560">Oxidoreductase</keyword>
<dbReference type="PANTHER" id="PTHR30096">
    <property type="entry name" value="4,5-DOPA DIOXYGENASE EXTRADIOL-LIKE PROTEIN"/>
    <property type="match status" value="1"/>
</dbReference>
<evidence type="ECO:0000256" key="5">
    <source>
        <dbReference type="ARBA" id="ARBA00023002"/>
    </source>
</evidence>
<proteinExistence type="inferred from homology"/>
<dbReference type="PANTHER" id="PTHR30096:SF0">
    <property type="entry name" value="4,5-DOPA DIOXYGENASE EXTRADIOL-LIKE PROTEIN"/>
    <property type="match status" value="1"/>
</dbReference>
<keyword evidence="3" id="KW-0479">Metal-binding</keyword>
<evidence type="ECO:0000313" key="7">
    <source>
        <dbReference type="EMBL" id="MDC8012428.1"/>
    </source>
</evidence>
<comment type="similarity">
    <text evidence="2">Belongs to the DODA-type extradiol aromatic ring-opening dioxygenase family.</text>
</comment>
<evidence type="ECO:0000313" key="8">
    <source>
        <dbReference type="Proteomes" id="UP001139971"/>
    </source>
</evidence>